<evidence type="ECO:0000313" key="2">
    <source>
        <dbReference type="EMBL" id="GHP00777.1"/>
    </source>
</evidence>
<dbReference type="RefSeq" id="WP_220211361.1">
    <property type="nucleotide sequence ID" value="NZ_BNJK01000003.1"/>
</dbReference>
<name>A0A8J3J4X2_9CHLR</name>
<dbReference type="EMBL" id="BNJK01000003">
    <property type="protein sequence ID" value="GHP00777.1"/>
    <property type="molecule type" value="Genomic_DNA"/>
</dbReference>
<accession>A0A8J3J4X2</accession>
<dbReference type="AlphaFoldDB" id="A0A8J3J4X2"/>
<reference evidence="2" key="1">
    <citation type="submission" date="2020-10" db="EMBL/GenBank/DDBJ databases">
        <title>Taxonomic study of unclassified bacteria belonging to the class Ktedonobacteria.</title>
        <authorList>
            <person name="Yabe S."/>
            <person name="Wang C.M."/>
            <person name="Zheng Y."/>
            <person name="Sakai Y."/>
            <person name="Cavaletti L."/>
            <person name="Monciardini P."/>
            <person name="Donadio S."/>
        </authorList>
    </citation>
    <scope>NUCLEOTIDE SEQUENCE</scope>
    <source>
        <strain evidence="2">ID150040</strain>
    </source>
</reference>
<comment type="caution">
    <text evidence="2">The sequence shown here is derived from an EMBL/GenBank/DDBJ whole genome shotgun (WGS) entry which is preliminary data.</text>
</comment>
<sequence length="261" mass="29351">MGTRAYYTIRQVRLLLGGGGGKLVDGKILSRWMREANIAPQQNPHDKREWRITRVQLEALAEVRAITLPADETMREDIEQAKSLSALTIEIEGLRQAVETLQTTLDHIPQTLTAALQSQLDQIMPQILARVSATGGQPSQGGEEATSPLSPPRRVSAAAHAPSNVQQESLEINRIEDVYQVGSLVALSDFERLHHVPHPNSYYHMQRKKDLPVLNVYWEREGKRPLTLALDEDGQAIFFQLFSQQKDFRRCAQCPHHVPEG</sequence>
<protein>
    <submittedName>
        <fullName evidence="2">Uncharacterized protein</fullName>
    </submittedName>
</protein>
<evidence type="ECO:0000313" key="3">
    <source>
        <dbReference type="Proteomes" id="UP000597444"/>
    </source>
</evidence>
<organism evidence="2 3">
    <name type="scientific">Reticulibacter mediterranei</name>
    <dbReference type="NCBI Taxonomy" id="2778369"/>
    <lineage>
        <taxon>Bacteria</taxon>
        <taxon>Bacillati</taxon>
        <taxon>Chloroflexota</taxon>
        <taxon>Ktedonobacteria</taxon>
        <taxon>Ktedonobacterales</taxon>
        <taxon>Reticulibacteraceae</taxon>
        <taxon>Reticulibacter</taxon>
    </lineage>
</organism>
<proteinExistence type="predicted"/>
<feature type="region of interest" description="Disordered" evidence="1">
    <location>
        <begin position="132"/>
        <end position="163"/>
    </location>
</feature>
<dbReference type="Proteomes" id="UP000597444">
    <property type="component" value="Unassembled WGS sequence"/>
</dbReference>
<gene>
    <name evidence="2" type="ORF">KSF_108240</name>
</gene>
<keyword evidence="3" id="KW-1185">Reference proteome</keyword>
<evidence type="ECO:0000256" key="1">
    <source>
        <dbReference type="SAM" id="MobiDB-lite"/>
    </source>
</evidence>